<geneLocation type="plasmid" evidence="1">
    <name>pESBL3215-IncI</name>
</geneLocation>
<dbReference type="AlphaFoldDB" id="A0A890DHC4"/>
<accession>A0A890DHC4</accession>
<keyword evidence="1" id="KW-0614">Plasmid</keyword>
<organism evidence="1">
    <name type="scientific">Escherichia coli</name>
    <dbReference type="NCBI Taxonomy" id="562"/>
    <lineage>
        <taxon>Bacteria</taxon>
        <taxon>Pseudomonadati</taxon>
        <taxon>Pseudomonadota</taxon>
        <taxon>Gammaproteobacteria</taxon>
        <taxon>Enterobacterales</taxon>
        <taxon>Enterobacteriaceae</taxon>
        <taxon>Escherichia</taxon>
    </lineage>
</organism>
<proteinExistence type="predicted"/>
<protein>
    <submittedName>
        <fullName evidence="1">Eaa protein</fullName>
    </submittedName>
</protein>
<sequence>MMKSDEKYQVPAWMRPLLPLLCNTGGNDPEELLNDTETTASANVVRYVLIVAVRSQVDLLQLLYRKGLLRTEIPGGFSPEEAQALLDNLVRSHISKALSGERMAARDRNADLAWIGQQLVDAAWFVRATLEAHGMSVGNESPPAPPETMPDIQTRELEYQTCFAQAQIDLAFHTPASRVRQAAASLAPLHPRLIPRIFGRQGTARCRRTCDYGGFGNVCCCTCCIRWNLAQIQLWKHRRTLV</sequence>
<evidence type="ECO:0000313" key="1">
    <source>
        <dbReference type="EMBL" id="QRG43803.1"/>
    </source>
</evidence>
<reference evidence="1" key="1">
    <citation type="journal article" date="2021" name="Sci. Rep.">
        <title>Antibiotic resistance plasmid composition and architecture in Escherichia coli isolates from meat.</title>
        <authorList>
            <person name="Darphorn T.S."/>
            <person name="Bel K."/>
            <person name="Koenders-van Sint Anneland B.B."/>
            <person name="Brul S."/>
            <person name="Ter Kuile B.H."/>
        </authorList>
    </citation>
    <scope>NUCLEOTIDE SEQUENCE</scope>
    <source>
        <strain evidence="1">ESBL3215</strain>
    </source>
</reference>
<dbReference type="AntiFam" id="ANF00259">
    <property type="entry name" value="Protein of unknown function (DUF1472)"/>
</dbReference>
<name>A0A890DHC4_ECOLX</name>
<dbReference type="EMBL" id="MW390531">
    <property type="protein sequence ID" value="QRG43803.1"/>
    <property type="molecule type" value="Genomic_DNA"/>
</dbReference>